<reference evidence="2 3" key="1">
    <citation type="journal article" date="2015" name="Plant Cell">
        <title>Oil accumulation by the oleaginous diatom Fistulifera solaris as revealed by the genome and transcriptome.</title>
        <authorList>
            <person name="Tanaka T."/>
            <person name="Maeda Y."/>
            <person name="Veluchamy A."/>
            <person name="Tanaka M."/>
            <person name="Abida H."/>
            <person name="Marechal E."/>
            <person name="Bowler C."/>
            <person name="Muto M."/>
            <person name="Sunaga Y."/>
            <person name="Tanaka M."/>
            <person name="Yoshino T."/>
            <person name="Taniguchi T."/>
            <person name="Fukuda Y."/>
            <person name="Nemoto M."/>
            <person name="Matsumoto M."/>
            <person name="Wong P.S."/>
            <person name="Aburatani S."/>
            <person name="Fujibuchi W."/>
        </authorList>
    </citation>
    <scope>NUCLEOTIDE SEQUENCE [LARGE SCALE GENOMIC DNA]</scope>
    <source>
        <strain evidence="2 3">JPCC DA0580</strain>
    </source>
</reference>
<organism evidence="2 3">
    <name type="scientific">Fistulifera solaris</name>
    <name type="common">Oleaginous diatom</name>
    <dbReference type="NCBI Taxonomy" id="1519565"/>
    <lineage>
        <taxon>Eukaryota</taxon>
        <taxon>Sar</taxon>
        <taxon>Stramenopiles</taxon>
        <taxon>Ochrophyta</taxon>
        <taxon>Bacillariophyta</taxon>
        <taxon>Bacillariophyceae</taxon>
        <taxon>Bacillariophycidae</taxon>
        <taxon>Naviculales</taxon>
        <taxon>Naviculaceae</taxon>
        <taxon>Fistulifera</taxon>
    </lineage>
</organism>
<dbReference type="GO" id="GO:0016857">
    <property type="term" value="F:racemase and epimerase activity, acting on carbohydrates and derivatives"/>
    <property type="evidence" value="ECO:0007669"/>
    <property type="project" value="InterPro"/>
</dbReference>
<sequence length="209" mass="24623">MSSLSYRFFAYSTIAALGTAVAVYALQEVRKANKIIGKESGVRLPAPRRHASAIRLRIGKYQQYRELHDNVWEAVLERIYKSNIRNFSIYYHEEYSTLYQSFEWIGHWTFYERYLRLPTPKEEQELFASDMKAIADDPVTREWWKECEPCQVPFSQWTSSTPPSKGGEGNWWAPLECVSFCGHWPTRYSEEKRDPDFACLDGKWESIHE</sequence>
<dbReference type="AlphaFoldDB" id="A0A1Z5JSF2"/>
<comment type="caution">
    <text evidence="2">The sequence shown here is derived from an EMBL/GenBank/DDBJ whole genome shotgun (WGS) entry which is preliminary data.</text>
</comment>
<dbReference type="PANTHER" id="PTHR34389">
    <property type="entry name" value="L-RHAMNOSE MUTAROTASE"/>
    <property type="match status" value="1"/>
</dbReference>
<dbReference type="Proteomes" id="UP000198406">
    <property type="component" value="Unassembled WGS sequence"/>
</dbReference>
<name>A0A1Z5JSF2_FISSO</name>
<dbReference type="OrthoDB" id="9981546at2759"/>
<keyword evidence="1" id="KW-0472">Membrane</keyword>
<dbReference type="PANTHER" id="PTHR34389:SF2">
    <property type="entry name" value="L-RHAMNOSE MUTAROTASE"/>
    <property type="match status" value="1"/>
</dbReference>
<proteinExistence type="predicted"/>
<protein>
    <submittedName>
        <fullName evidence="2">Uncharacterized protein</fullName>
    </submittedName>
</protein>
<dbReference type="EMBL" id="BDSP01000111">
    <property type="protein sequence ID" value="GAX16955.1"/>
    <property type="molecule type" value="Genomic_DNA"/>
</dbReference>
<dbReference type="Pfam" id="PF05336">
    <property type="entry name" value="rhaM"/>
    <property type="match status" value="1"/>
</dbReference>
<dbReference type="InterPro" id="IPR008000">
    <property type="entry name" value="Rham/fucose_mutarotase"/>
</dbReference>
<dbReference type="SUPFAM" id="SSF54909">
    <property type="entry name" value="Dimeric alpha+beta barrel"/>
    <property type="match status" value="1"/>
</dbReference>
<keyword evidence="3" id="KW-1185">Reference proteome</keyword>
<dbReference type="InParanoid" id="A0A1Z5JSF2"/>
<evidence type="ECO:0000256" key="1">
    <source>
        <dbReference type="SAM" id="Phobius"/>
    </source>
</evidence>
<accession>A0A1Z5JSF2</accession>
<dbReference type="Gene3D" id="3.30.70.100">
    <property type="match status" value="1"/>
</dbReference>
<evidence type="ECO:0000313" key="3">
    <source>
        <dbReference type="Proteomes" id="UP000198406"/>
    </source>
</evidence>
<keyword evidence="1" id="KW-1133">Transmembrane helix</keyword>
<evidence type="ECO:0000313" key="2">
    <source>
        <dbReference type="EMBL" id="GAX16955.1"/>
    </source>
</evidence>
<dbReference type="InterPro" id="IPR011008">
    <property type="entry name" value="Dimeric_a/b-barrel"/>
</dbReference>
<feature type="transmembrane region" description="Helical" evidence="1">
    <location>
        <begin position="6"/>
        <end position="26"/>
    </location>
</feature>
<keyword evidence="1" id="KW-0812">Transmembrane</keyword>
<gene>
    <name evidence="2" type="ORF">FisN_5Hh333</name>
</gene>